<protein>
    <recommendedName>
        <fullName evidence="1">Transposase IS200-like domain-containing protein</fullName>
    </recommendedName>
</protein>
<evidence type="ECO:0000313" key="3">
    <source>
        <dbReference type="Proteomes" id="UP001165366"/>
    </source>
</evidence>
<dbReference type="Gene3D" id="3.30.70.1290">
    <property type="entry name" value="Transposase IS200-like"/>
    <property type="match status" value="1"/>
</dbReference>
<comment type="caution">
    <text evidence="2">The sequence shown here is derived from an EMBL/GenBank/DDBJ whole genome shotgun (WGS) entry which is preliminary data.</text>
</comment>
<dbReference type="RefSeq" id="WP_237852868.1">
    <property type="nucleotide sequence ID" value="NZ_JAKLWS010000005.1"/>
</dbReference>
<name>A0ABS9KB18_9BACT</name>
<feature type="domain" description="Transposase IS200-like" evidence="1">
    <location>
        <begin position="5"/>
        <end position="146"/>
    </location>
</feature>
<reference evidence="2" key="2">
    <citation type="submission" date="2024-05" db="EMBL/GenBank/DDBJ databases">
        <title>Rhodohalobacter halophilus gen. nov., sp. nov., a moderately halophilic member of the family Balneolaceae.</title>
        <authorList>
            <person name="Xia J."/>
        </authorList>
    </citation>
    <scope>NUCLEOTIDE SEQUENCE</scope>
    <source>
        <strain evidence="2">WB101</strain>
    </source>
</reference>
<gene>
    <name evidence="2" type="ORF">L6773_05570</name>
</gene>
<dbReference type="InterPro" id="IPR002686">
    <property type="entry name" value="Transposase_17"/>
</dbReference>
<organism evidence="2 3">
    <name type="scientific">Rhodohalobacter sulfatireducens</name>
    <dbReference type="NCBI Taxonomy" id="2911366"/>
    <lineage>
        <taxon>Bacteria</taxon>
        <taxon>Pseudomonadati</taxon>
        <taxon>Balneolota</taxon>
        <taxon>Balneolia</taxon>
        <taxon>Balneolales</taxon>
        <taxon>Balneolaceae</taxon>
        <taxon>Rhodohalobacter</taxon>
    </lineage>
</organism>
<accession>A0ABS9KB18</accession>
<dbReference type="InterPro" id="IPR036515">
    <property type="entry name" value="Transposase_17_sf"/>
</dbReference>
<dbReference type="SMART" id="SM01321">
    <property type="entry name" value="Y1_Tnp"/>
    <property type="match status" value="1"/>
</dbReference>
<dbReference type="PANTHER" id="PTHR34322:SF2">
    <property type="entry name" value="TRANSPOSASE IS200-LIKE DOMAIN-CONTAINING PROTEIN"/>
    <property type="match status" value="1"/>
</dbReference>
<reference evidence="2" key="1">
    <citation type="submission" date="2022-01" db="EMBL/GenBank/DDBJ databases">
        <authorList>
            <person name="Wang Y."/>
        </authorList>
    </citation>
    <scope>NUCLEOTIDE SEQUENCE</scope>
    <source>
        <strain evidence="2">WB101</strain>
    </source>
</reference>
<evidence type="ECO:0000259" key="1">
    <source>
        <dbReference type="SMART" id="SM01321"/>
    </source>
</evidence>
<sequence length="209" mass="25656">MQLREKNYYHIYYRGIDKKDLFLTETDYHHLLTKYQYYLFIAVETYAFCPLKNHIHLIVRVRSAEEQRSLVKRLKRKPSSEFYGLNYSEFRVQSASIQFGHLFNSYTKYFNKKYERSGVLYDGRFKRIEIDSEEYLTQLICYIHRNPIHHGITREYTSYPYSSYNEIMLREKSITNKQKVFEWMGGEENFKRAHEEFKKKLSEQYFLEE</sequence>
<keyword evidence="3" id="KW-1185">Reference proteome</keyword>
<dbReference type="EMBL" id="JAKLWS010000005">
    <property type="protein sequence ID" value="MCG2588023.1"/>
    <property type="molecule type" value="Genomic_DNA"/>
</dbReference>
<proteinExistence type="predicted"/>
<dbReference type="Proteomes" id="UP001165366">
    <property type="component" value="Unassembled WGS sequence"/>
</dbReference>
<dbReference type="SUPFAM" id="SSF143422">
    <property type="entry name" value="Transposase IS200-like"/>
    <property type="match status" value="1"/>
</dbReference>
<evidence type="ECO:0000313" key="2">
    <source>
        <dbReference type="EMBL" id="MCG2588023.1"/>
    </source>
</evidence>
<dbReference type="PANTHER" id="PTHR34322">
    <property type="entry name" value="TRANSPOSASE, Y1_TNP DOMAIN-CONTAINING"/>
    <property type="match status" value="1"/>
</dbReference>